<dbReference type="AlphaFoldDB" id="A0A8J3YFV8"/>
<dbReference type="Proteomes" id="UP000619260">
    <property type="component" value="Unassembled WGS sequence"/>
</dbReference>
<dbReference type="RefSeq" id="WP_203897209.1">
    <property type="nucleotide sequence ID" value="NZ_BOPF01000002.1"/>
</dbReference>
<feature type="domain" description="Bacterial Death-like" evidence="2">
    <location>
        <begin position="31"/>
        <end position="97"/>
    </location>
</feature>
<evidence type="ECO:0000313" key="4">
    <source>
        <dbReference type="Proteomes" id="UP000619260"/>
    </source>
</evidence>
<organism evidence="3 4">
    <name type="scientific">Virgisporangium aliadipatigenens</name>
    <dbReference type="NCBI Taxonomy" id="741659"/>
    <lineage>
        <taxon>Bacteria</taxon>
        <taxon>Bacillati</taxon>
        <taxon>Actinomycetota</taxon>
        <taxon>Actinomycetes</taxon>
        <taxon>Micromonosporales</taxon>
        <taxon>Micromonosporaceae</taxon>
        <taxon>Virgisporangium</taxon>
    </lineage>
</organism>
<dbReference type="Pfam" id="PF10137">
    <property type="entry name" value="CAP12-PCTIR_TIR"/>
    <property type="match status" value="1"/>
</dbReference>
<sequence>MSGDTFSISIRTDTGLSICEGQPVKVDPATRHKFFARLGDSWRDLADYLEVPASDQRRWWAGREARELWQWLQERDGLSELPTALAVVGRRDLTALLGGESAEPDHPTAFRGSAVHDVFGTASGTSSVHADQSSISGDRTTAPDPHDVFVIHGRDEEARRAIFGLLRAIGLRPLEWEAAVGQTGSAAPFLGAVVDTAFRKIQAAVAILTPDDVAFMHPAMRSTDEPDYEMRPTGQARPNVLFELGMAMALHPERTVIIEIGQLRPFADLGGRNVIRFDGSVGSIKKIVERLRIAGCDLNDRGTDWLNTGPFNQLDAFARRFDADAVTVDLTDAKRRDRALSLARSAADPDSAARRAGLSTSALQMAEGITEPGERARSLAEMSRYLSGPDRRLAASQSLRAVRMVQETANRRLVLLEIARYLDDETMTEAFDVAEILAEVEAPIVVAEVMKYFADKDNDVQRKLRARAVRVATEVIDPATRATVLAAMAPYLDYDLLDTVVQHAARIADPDTLSRLIESLAPHLVLEQLDKVLLLTWQLDDDTTLKRALISLAPYLYTDQRDKALAIAGHIEDPKLRSAAQRALRP</sequence>
<dbReference type="GO" id="GO:0050135">
    <property type="term" value="F:NADP+ nucleosidase activity"/>
    <property type="evidence" value="ECO:0007669"/>
    <property type="project" value="InterPro"/>
</dbReference>
<accession>A0A8J3YFV8</accession>
<dbReference type="InterPro" id="IPR048915">
    <property type="entry name" value="bDLD3"/>
</dbReference>
<dbReference type="InterPro" id="IPR019302">
    <property type="entry name" value="CAP12/PCTIR_TIR_dom"/>
</dbReference>
<gene>
    <name evidence="3" type="ORF">Val02_05380</name>
</gene>
<dbReference type="Pfam" id="PF20690">
    <property type="entry name" value="bDLD3"/>
    <property type="match status" value="1"/>
</dbReference>
<protein>
    <recommendedName>
        <fullName evidence="5">CD-NTase-associated protein 12/Pycsar effector protein TIR domain-containing protein</fullName>
    </recommendedName>
</protein>
<evidence type="ECO:0000259" key="1">
    <source>
        <dbReference type="Pfam" id="PF10137"/>
    </source>
</evidence>
<proteinExistence type="predicted"/>
<evidence type="ECO:0000313" key="3">
    <source>
        <dbReference type="EMBL" id="GIJ43652.1"/>
    </source>
</evidence>
<comment type="caution">
    <text evidence="3">The sequence shown here is derived from an EMBL/GenBank/DDBJ whole genome shotgun (WGS) entry which is preliminary data.</text>
</comment>
<name>A0A8J3YFV8_9ACTN</name>
<feature type="domain" description="CD-NTase-associated protein 12/Pycsar effector protein TIR" evidence="1">
    <location>
        <begin position="148"/>
        <end position="278"/>
    </location>
</feature>
<dbReference type="EMBL" id="BOPF01000002">
    <property type="protein sequence ID" value="GIJ43652.1"/>
    <property type="molecule type" value="Genomic_DNA"/>
</dbReference>
<evidence type="ECO:0000259" key="2">
    <source>
        <dbReference type="Pfam" id="PF20690"/>
    </source>
</evidence>
<keyword evidence="4" id="KW-1185">Reference proteome</keyword>
<reference evidence="3" key="1">
    <citation type="submission" date="2021-01" db="EMBL/GenBank/DDBJ databases">
        <title>Whole genome shotgun sequence of Virgisporangium aliadipatigenens NBRC 105644.</title>
        <authorList>
            <person name="Komaki H."/>
            <person name="Tamura T."/>
        </authorList>
    </citation>
    <scope>NUCLEOTIDE SEQUENCE</scope>
    <source>
        <strain evidence="3">NBRC 105644</strain>
    </source>
</reference>
<evidence type="ECO:0008006" key="5">
    <source>
        <dbReference type="Google" id="ProtNLM"/>
    </source>
</evidence>